<sequence length="712" mass="79935">MKVKGRSHVDLMRGLRSTMGEKDGMLYRTYKQALLTEFVAGDEDGQEGYWKQDGLVWALAQTGIAGYSLPDPTKFPYGFYVEVDKAETTATEDDAEDSGFNILEEELNDHLYAIKSYWPVWDALDDAKKSQVKNTAFTKHHVYDSAMVNNYNTQWQTALYRQETWDLCDAIMEAWATFQLKGMKDPNAPGGSGSRRGKRKSTAEGGPAKKKGKKGQSNRQVEEVDRRSISAAKGKEKSGAGILQEEALASRNLTQMSMTFWNHLAGIHGDHEWDKVDSYLRLALEKQKTLNEVGEMVSQFKKERLVQRHLVSAAGVQDWEAFKAEFKEHWSSQAKIESLINCLPVQRGGARRGNVQIPAQIVRYVINARNNWRLRESPAATVIPGVSSVTVKVPRKLVTEARTEGPEPTLPGEAEAAAEEPKFKAGLEDLDPIPRLKYCGVILDCVYQLDKEKSPDALTKEQLQAFLEAFDAKTTSEAWTICVFCGFAQQNDFLEVIYTYCSGRAERFVWHKSNCHMNPNKSVRFCDYEVGVLGYHVKDIVVPASGEGLEIDDTEAGKVKPAWMYDFDLENERITRAALLRGFLVVVQHFKRANKVVNPHQKPQALLKELINVHMMGEDPTATNDQGNPFNWILDACCGVASTSMAALRASMNVIAFDKDPQMVTASQQRLNNFELEPDENQETMALKPPPVEEEPAPAEEEEEDADEEEAE</sequence>
<dbReference type="InterPro" id="IPR029063">
    <property type="entry name" value="SAM-dependent_MTases_sf"/>
</dbReference>
<dbReference type="Gene3D" id="3.40.50.150">
    <property type="entry name" value="Vaccinia Virus protein VP39"/>
    <property type="match status" value="1"/>
</dbReference>
<comment type="caution">
    <text evidence="2">The sequence shown here is derived from an EMBL/GenBank/DDBJ whole genome shotgun (WGS) entry which is preliminary data.</text>
</comment>
<protein>
    <submittedName>
        <fullName evidence="2">Uncharacterized protein</fullName>
    </submittedName>
</protein>
<keyword evidence="3" id="KW-1185">Reference proteome</keyword>
<accession>A0AAE0GVS0</accession>
<feature type="compositionally biased region" description="Basic and acidic residues" evidence="1">
    <location>
        <begin position="220"/>
        <end position="238"/>
    </location>
</feature>
<feature type="region of interest" description="Disordered" evidence="1">
    <location>
        <begin position="182"/>
        <end position="238"/>
    </location>
</feature>
<evidence type="ECO:0000313" key="3">
    <source>
        <dbReference type="Proteomes" id="UP001190700"/>
    </source>
</evidence>
<evidence type="ECO:0000256" key="1">
    <source>
        <dbReference type="SAM" id="MobiDB-lite"/>
    </source>
</evidence>
<dbReference type="SUPFAM" id="SSF53335">
    <property type="entry name" value="S-adenosyl-L-methionine-dependent methyltransferases"/>
    <property type="match status" value="1"/>
</dbReference>
<reference evidence="2 3" key="1">
    <citation type="journal article" date="2015" name="Genome Biol. Evol.">
        <title>Comparative Genomics of a Bacterivorous Green Alga Reveals Evolutionary Causalities and Consequences of Phago-Mixotrophic Mode of Nutrition.</title>
        <authorList>
            <person name="Burns J.A."/>
            <person name="Paasch A."/>
            <person name="Narechania A."/>
            <person name="Kim E."/>
        </authorList>
    </citation>
    <scope>NUCLEOTIDE SEQUENCE [LARGE SCALE GENOMIC DNA]</scope>
    <source>
        <strain evidence="2 3">PLY_AMNH</strain>
    </source>
</reference>
<dbReference type="EMBL" id="LGRX02002029">
    <property type="protein sequence ID" value="KAK3284978.1"/>
    <property type="molecule type" value="Genomic_DNA"/>
</dbReference>
<organism evidence="2 3">
    <name type="scientific">Cymbomonas tetramitiformis</name>
    <dbReference type="NCBI Taxonomy" id="36881"/>
    <lineage>
        <taxon>Eukaryota</taxon>
        <taxon>Viridiplantae</taxon>
        <taxon>Chlorophyta</taxon>
        <taxon>Pyramimonadophyceae</taxon>
        <taxon>Pyramimonadales</taxon>
        <taxon>Pyramimonadaceae</taxon>
        <taxon>Cymbomonas</taxon>
    </lineage>
</organism>
<evidence type="ECO:0000313" key="2">
    <source>
        <dbReference type="EMBL" id="KAK3284978.1"/>
    </source>
</evidence>
<dbReference type="AlphaFoldDB" id="A0AAE0GVS0"/>
<feature type="region of interest" description="Disordered" evidence="1">
    <location>
        <begin position="673"/>
        <end position="712"/>
    </location>
</feature>
<dbReference type="Proteomes" id="UP001190700">
    <property type="component" value="Unassembled WGS sequence"/>
</dbReference>
<name>A0AAE0GVS0_9CHLO</name>
<feature type="compositionally biased region" description="Acidic residues" evidence="1">
    <location>
        <begin position="692"/>
        <end position="712"/>
    </location>
</feature>
<gene>
    <name evidence="2" type="ORF">CYMTET_7397</name>
</gene>
<proteinExistence type="predicted"/>